<proteinExistence type="inferred from homology"/>
<dbReference type="PRINTS" id="PR01179">
    <property type="entry name" value="ODADCRBXLASE"/>
</dbReference>
<dbReference type="GO" id="GO:0004586">
    <property type="term" value="F:ornithine decarboxylase activity"/>
    <property type="evidence" value="ECO:0007669"/>
    <property type="project" value="UniProtKB-EC"/>
</dbReference>
<organism evidence="11 12">
    <name type="scientific">Kwoniella dendrophila CBS 6074</name>
    <dbReference type="NCBI Taxonomy" id="1295534"/>
    <lineage>
        <taxon>Eukaryota</taxon>
        <taxon>Fungi</taxon>
        <taxon>Dikarya</taxon>
        <taxon>Basidiomycota</taxon>
        <taxon>Agaricomycotina</taxon>
        <taxon>Tremellomycetes</taxon>
        <taxon>Tremellales</taxon>
        <taxon>Cryptococcaceae</taxon>
        <taxon>Kwoniella</taxon>
    </lineage>
</organism>
<dbReference type="EC" id="4.1.1.17" evidence="6"/>
<reference evidence="11 12" key="1">
    <citation type="submission" date="2024-01" db="EMBL/GenBank/DDBJ databases">
        <title>Comparative genomics of Cryptococcus and Kwoniella reveals pathogenesis evolution and contrasting modes of karyotype evolution via chromosome fusion or intercentromeric recombination.</title>
        <authorList>
            <person name="Coelho M.A."/>
            <person name="David-Palma M."/>
            <person name="Shea T."/>
            <person name="Bowers K."/>
            <person name="McGinley-Smith S."/>
            <person name="Mohammad A.W."/>
            <person name="Gnirke A."/>
            <person name="Yurkov A.M."/>
            <person name="Nowrousian M."/>
            <person name="Sun S."/>
            <person name="Cuomo C.A."/>
            <person name="Heitman J."/>
        </authorList>
    </citation>
    <scope>NUCLEOTIDE SEQUENCE [LARGE SCALE GENOMIC DNA]</scope>
    <source>
        <strain evidence="11 12">CBS 6074</strain>
    </source>
</reference>
<evidence type="ECO:0000256" key="7">
    <source>
        <dbReference type="ARBA" id="ARBA00046672"/>
    </source>
</evidence>
<sequence length="538" mass="58921">MAATTIKGYMTPNEVAISQEQHTWAEQQAIQSRATVNDLVKVLDPSAKLPYSAIKALPTPPLTTAPSVCSGYDEEHPALNAQIHDKSVHELIQELISERIQQGQDDDESAFFACDLSAVYQSYLEWKQSPIGERVEIFYATKCNPSPQVLHLLSLLGTSFDCASASEINAVLSLPNAPSPDRIIFANPCKPASFIKAAAQKGVEKMTFDNADELYKIKRLYPTAKLVLRILTDDSKSLCRLGLKFGAPLSTCPGLLSLAKQLDLDVIGVSFHVGSGCKDPMQFADAVWRARKVFDMGKSAGYNFDLLDIGGGFERETFPEMTQVLSDSFGLYFPEDSGVRIIAEPGRFMVSSAFTLATSIIASRRAQQPAVCENAPALAEEEEEEKKEGAADVMYYINDGVYGSFNCIMFDHQIVHPHPLTIGGDLTSTVPPFPPLPNVAVDVDLPVQMGYKDTEKASVWGPTCDSIDCVRQLVDMPKGMDVGDWVGWGEMGAYTLCAASTFNGFDRSPVHWTTGNQSKPEAKFVKRLLEDFTSNSLR</sequence>
<dbReference type="PANTHER" id="PTHR11482">
    <property type="entry name" value="ARGININE/DIAMINOPIMELATE/ORNITHINE DECARBOXYLASE"/>
    <property type="match status" value="1"/>
</dbReference>
<evidence type="ECO:0000256" key="4">
    <source>
        <dbReference type="ARBA" id="ARBA00023239"/>
    </source>
</evidence>
<comment type="pathway">
    <text evidence="5">Amine and polyamine biosynthesis; putrescine biosynthesis via L-ornithine pathway; putrescine from L-ornithine: step 1/1.</text>
</comment>
<comment type="cofactor">
    <cofactor evidence="1 9">
        <name>pyridoxal 5'-phosphate</name>
        <dbReference type="ChEBI" id="CHEBI:597326"/>
    </cofactor>
</comment>
<evidence type="ECO:0000256" key="2">
    <source>
        <dbReference type="ARBA" id="ARBA00008872"/>
    </source>
</evidence>
<dbReference type="PRINTS" id="PR01182">
    <property type="entry name" value="ORNDCRBXLASE"/>
</dbReference>
<protein>
    <recommendedName>
        <fullName evidence="6">ornithine decarboxylase</fullName>
        <ecNumber evidence="6">4.1.1.17</ecNumber>
    </recommendedName>
</protein>
<evidence type="ECO:0000256" key="8">
    <source>
        <dbReference type="ARBA" id="ARBA00049127"/>
    </source>
</evidence>
<dbReference type="InterPro" id="IPR022644">
    <property type="entry name" value="De-COase2_N"/>
</dbReference>
<dbReference type="FunFam" id="3.20.20.10:FF:000005">
    <property type="entry name" value="Ornithine decarboxylase"/>
    <property type="match status" value="1"/>
</dbReference>
<feature type="modified residue" description="N6-(pyridoxal phosphate)lysine" evidence="9">
    <location>
        <position position="142"/>
    </location>
</feature>
<dbReference type="InterPro" id="IPR029066">
    <property type="entry name" value="PLP-binding_barrel"/>
</dbReference>
<comment type="subunit">
    <text evidence="7">Homodimer. Only the dimer is catalytically active, as the active sites are constructed of residues from both monomers.</text>
</comment>
<gene>
    <name evidence="11" type="ORF">L201_001067</name>
</gene>
<comment type="similarity">
    <text evidence="2">Belongs to the Orn/Lys/Arg decarboxylase class-II family.</text>
</comment>
<dbReference type="GeneID" id="91091739"/>
<evidence type="ECO:0000256" key="3">
    <source>
        <dbReference type="ARBA" id="ARBA00022898"/>
    </source>
</evidence>
<dbReference type="FunFam" id="2.40.37.10:FF:000021">
    <property type="entry name" value="Ornithine decarboxylase, putative"/>
    <property type="match status" value="1"/>
</dbReference>
<dbReference type="InterPro" id="IPR002433">
    <property type="entry name" value="Orn_de-COase"/>
</dbReference>
<dbReference type="Proteomes" id="UP001355207">
    <property type="component" value="Chromosome 1"/>
</dbReference>
<evidence type="ECO:0000313" key="11">
    <source>
        <dbReference type="EMBL" id="WWC86194.1"/>
    </source>
</evidence>
<dbReference type="PANTHER" id="PTHR11482:SF6">
    <property type="entry name" value="ORNITHINE DECARBOXYLASE 1-RELATED"/>
    <property type="match status" value="1"/>
</dbReference>
<dbReference type="AlphaFoldDB" id="A0AAX4JMS3"/>
<dbReference type="EMBL" id="CP144098">
    <property type="protein sequence ID" value="WWC86194.1"/>
    <property type="molecule type" value="Genomic_DNA"/>
</dbReference>
<evidence type="ECO:0000256" key="5">
    <source>
        <dbReference type="ARBA" id="ARBA00034115"/>
    </source>
</evidence>
<evidence type="ECO:0000313" key="12">
    <source>
        <dbReference type="Proteomes" id="UP001355207"/>
    </source>
</evidence>
<dbReference type="InterPro" id="IPR000183">
    <property type="entry name" value="Orn/DAP/Arg_de-COase"/>
</dbReference>
<dbReference type="Gene3D" id="3.20.20.10">
    <property type="entry name" value="Alanine racemase"/>
    <property type="match status" value="1"/>
</dbReference>
<dbReference type="CDD" id="cd00622">
    <property type="entry name" value="PLPDE_III_ODC"/>
    <property type="match status" value="1"/>
</dbReference>
<dbReference type="Pfam" id="PF02784">
    <property type="entry name" value="Orn_Arg_deC_N"/>
    <property type="match status" value="1"/>
</dbReference>
<keyword evidence="12" id="KW-1185">Reference proteome</keyword>
<dbReference type="Gene3D" id="2.40.37.10">
    <property type="entry name" value="Lyase, Ornithine Decarboxylase, Chain A, domain 1"/>
    <property type="match status" value="1"/>
</dbReference>
<dbReference type="GO" id="GO:0033387">
    <property type="term" value="P:putrescine biosynthetic process from arginine, via ornithine"/>
    <property type="evidence" value="ECO:0007669"/>
    <property type="project" value="TreeGrafter"/>
</dbReference>
<dbReference type="RefSeq" id="XP_066072957.1">
    <property type="nucleotide sequence ID" value="XM_066216860.1"/>
</dbReference>
<evidence type="ECO:0000256" key="9">
    <source>
        <dbReference type="PIRSR" id="PIRSR600183-50"/>
    </source>
</evidence>
<evidence type="ECO:0000259" key="10">
    <source>
        <dbReference type="Pfam" id="PF02784"/>
    </source>
</evidence>
<dbReference type="GO" id="GO:0005737">
    <property type="term" value="C:cytoplasm"/>
    <property type="evidence" value="ECO:0007669"/>
    <property type="project" value="TreeGrafter"/>
</dbReference>
<dbReference type="InterPro" id="IPR022653">
    <property type="entry name" value="De-COase2_pyr-phos_BS"/>
</dbReference>
<name>A0AAX4JMS3_9TREE</name>
<accession>A0AAX4JMS3</accession>
<dbReference type="InterPro" id="IPR009006">
    <property type="entry name" value="Ala_racemase/Decarboxylase_C"/>
</dbReference>
<dbReference type="SUPFAM" id="SSF50621">
    <property type="entry name" value="Alanine racemase C-terminal domain-like"/>
    <property type="match status" value="1"/>
</dbReference>
<keyword evidence="3 9" id="KW-0663">Pyridoxal phosphate</keyword>
<evidence type="ECO:0000256" key="6">
    <source>
        <dbReference type="ARBA" id="ARBA00034138"/>
    </source>
</evidence>
<dbReference type="PROSITE" id="PS00878">
    <property type="entry name" value="ODR_DC_2_1"/>
    <property type="match status" value="1"/>
</dbReference>
<feature type="domain" description="Orn/DAP/Arg decarboxylase 2 N-terminal" evidence="10">
    <location>
        <begin position="118"/>
        <end position="351"/>
    </location>
</feature>
<evidence type="ECO:0000256" key="1">
    <source>
        <dbReference type="ARBA" id="ARBA00001933"/>
    </source>
</evidence>
<feature type="active site" description="Proton donor" evidence="9">
    <location>
        <position position="464"/>
    </location>
</feature>
<dbReference type="SUPFAM" id="SSF51419">
    <property type="entry name" value="PLP-binding barrel"/>
    <property type="match status" value="1"/>
</dbReference>
<comment type="catalytic activity">
    <reaction evidence="8">
        <text>L-ornithine + H(+) = putrescine + CO2</text>
        <dbReference type="Rhea" id="RHEA:22964"/>
        <dbReference type="ChEBI" id="CHEBI:15378"/>
        <dbReference type="ChEBI" id="CHEBI:16526"/>
        <dbReference type="ChEBI" id="CHEBI:46911"/>
        <dbReference type="ChEBI" id="CHEBI:326268"/>
        <dbReference type="EC" id="4.1.1.17"/>
    </reaction>
</comment>
<keyword evidence="4" id="KW-0456">Lyase</keyword>